<dbReference type="InterPro" id="IPR002413">
    <property type="entry name" value="V5_allergen-like"/>
</dbReference>
<evidence type="ECO:0000259" key="2">
    <source>
        <dbReference type="SMART" id="SM00198"/>
    </source>
</evidence>
<dbReference type="InterPro" id="IPR001283">
    <property type="entry name" value="CRISP-related"/>
</dbReference>
<name>A0AAV1YTL9_9ARAC</name>
<keyword evidence="1" id="KW-0732">Signal</keyword>
<dbReference type="Gene3D" id="3.40.33.10">
    <property type="entry name" value="CAP"/>
    <property type="match status" value="1"/>
</dbReference>
<dbReference type="Pfam" id="PF00188">
    <property type="entry name" value="CAP"/>
    <property type="match status" value="1"/>
</dbReference>
<evidence type="ECO:0000313" key="3">
    <source>
        <dbReference type="EMBL" id="CAL1261187.1"/>
    </source>
</evidence>
<dbReference type="CDD" id="cd05380">
    <property type="entry name" value="CAP_euk"/>
    <property type="match status" value="1"/>
</dbReference>
<gene>
    <name evidence="3" type="ORF">LARSCL_LOCUS253</name>
</gene>
<evidence type="ECO:0000313" key="4">
    <source>
        <dbReference type="Proteomes" id="UP001497382"/>
    </source>
</evidence>
<comment type="caution">
    <text evidence="3">The sequence shown here is derived from an EMBL/GenBank/DDBJ whole genome shotgun (WGS) entry which is preliminary data.</text>
</comment>
<dbReference type="InterPro" id="IPR035940">
    <property type="entry name" value="CAP_sf"/>
</dbReference>
<accession>A0AAV1YTL9</accession>
<dbReference type="SMART" id="SM00198">
    <property type="entry name" value="SCP"/>
    <property type="match status" value="1"/>
</dbReference>
<feature type="chain" id="PRO_5043382312" description="SCP domain-containing protein" evidence="1">
    <location>
        <begin position="19"/>
        <end position="218"/>
    </location>
</feature>
<feature type="signal peptide" evidence="1">
    <location>
        <begin position="1"/>
        <end position="18"/>
    </location>
</feature>
<dbReference type="SUPFAM" id="SSF55797">
    <property type="entry name" value="PR-1-like"/>
    <property type="match status" value="1"/>
</dbReference>
<dbReference type="InterPro" id="IPR014044">
    <property type="entry name" value="CAP_dom"/>
</dbReference>
<evidence type="ECO:0000256" key="1">
    <source>
        <dbReference type="SAM" id="SignalP"/>
    </source>
</evidence>
<feature type="domain" description="SCP" evidence="2">
    <location>
        <begin position="54"/>
        <end position="217"/>
    </location>
</feature>
<organism evidence="3 4">
    <name type="scientific">Larinioides sclopetarius</name>
    <dbReference type="NCBI Taxonomy" id="280406"/>
    <lineage>
        <taxon>Eukaryota</taxon>
        <taxon>Metazoa</taxon>
        <taxon>Ecdysozoa</taxon>
        <taxon>Arthropoda</taxon>
        <taxon>Chelicerata</taxon>
        <taxon>Arachnida</taxon>
        <taxon>Araneae</taxon>
        <taxon>Araneomorphae</taxon>
        <taxon>Entelegynae</taxon>
        <taxon>Araneoidea</taxon>
        <taxon>Araneidae</taxon>
        <taxon>Larinioides</taxon>
    </lineage>
</organism>
<dbReference type="PRINTS" id="PR00838">
    <property type="entry name" value="V5ALLERGEN"/>
</dbReference>
<protein>
    <recommendedName>
        <fullName evidence="2">SCP domain-containing protein</fullName>
    </recommendedName>
</protein>
<dbReference type="AlphaFoldDB" id="A0AAV1YTL9"/>
<dbReference type="Proteomes" id="UP001497382">
    <property type="component" value="Unassembled WGS sequence"/>
</dbReference>
<keyword evidence="4" id="KW-1185">Reference proteome</keyword>
<reference evidence="3 4" key="1">
    <citation type="submission" date="2024-04" db="EMBL/GenBank/DDBJ databases">
        <authorList>
            <person name="Rising A."/>
            <person name="Reimegard J."/>
            <person name="Sonavane S."/>
            <person name="Akerstrom W."/>
            <person name="Nylinder S."/>
            <person name="Hedman E."/>
            <person name="Kallberg Y."/>
        </authorList>
    </citation>
    <scope>NUCLEOTIDE SEQUENCE [LARGE SCALE GENOMIC DNA]</scope>
</reference>
<dbReference type="PRINTS" id="PR00837">
    <property type="entry name" value="V5TPXLIKE"/>
</dbReference>
<dbReference type="EMBL" id="CAXIEN010000001">
    <property type="protein sequence ID" value="CAL1261187.1"/>
    <property type="molecule type" value="Genomic_DNA"/>
</dbReference>
<sequence length="218" mass="25098">MQSFVILALFCLVGWSSSQKCPAQFYKFTPRHSYCLPPRSRQFCRISRTGVSPQDKDLILSLHNQFRSKVAMGKEQRARDGILPQAADMIQMEWDNELAAVAQKWTQNCQWGHDCDECRAVENFAVGQNLAMQNRSCSGQGCQKPNGEPDWTWAITALYNEIDDYYVSWLDSHFEHPGPQTGHLTQIIWSRSWRVGCGYSFYKEGGKYHQYYACNYGP</sequence>
<proteinExistence type="predicted"/>
<dbReference type="PANTHER" id="PTHR10334">
    <property type="entry name" value="CYSTEINE-RICH SECRETORY PROTEIN-RELATED"/>
    <property type="match status" value="1"/>
</dbReference>
<feature type="non-terminal residue" evidence="3">
    <location>
        <position position="218"/>
    </location>
</feature>